<protein>
    <submittedName>
        <fullName evidence="2">Uncharacterized protein</fullName>
    </submittedName>
</protein>
<reference evidence="1 3" key="1">
    <citation type="submission" date="2016-10" db="EMBL/GenBank/DDBJ databases">
        <title>Complete Genome Sequence of Acetogen Clostridium formicoaceticum ATCC 27076.</title>
        <authorList>
            <person name="Bao T."/>
            <person name="Cheng C."/>
            <person name="Zhao J."/>
            <person name="Yang S.-T."/>
            <person name="Wang J."/>
            <person name="Wang M."/>
        </authorList>
    </citation>
    <scope>NUCLEOTIDE SEQUENCE [LARGE SCALE GENOMIC DNA]</scope>
    <source>
        <strain evidence="1 3">ATCC 27076</strain>
    </source>
</reference>
<evidence type="ECO:0000313" key="1">
    <source>
        <dbReference type="EMBL" id="AOY76727.1"/>
    </source>
</evidence>
<reference evidence="2 4" key="2">
    <citation type="submission" date="2017-03" db="EMBL/GenBank/DDBJ databases">
        <title>Complete sequence of Clostridium formicaceticum DSM 92.</title>
        <authorList>
            <person name="Poehlein A."/>
            <person name="Karl M."/>
            <person name="Bengelsdorf F.R."/>
            <person name="Duerre P."/>
            <person name="Daniel R."/>
        </authorList>
    </citation>
    <scope>NUCLEOTIDE SEQUENCE [LARGE SCALE GENOMIC DNA]</scope>
    <source>
        <strain evidence="2 4">DSM 92</strain>
    </source>
</reference>
<proteinExistence type="predicted"/>
<keyword evidence="3" id="KW-1185">Reference proteome</keyword>
<dbReference type="AlphaFoldDB" id="A0AAC9WFT6"/>
<accession>A0AAC9WFT6</accession>
<sequence>MYYLTKYGKVEIGMTKLKLNIMMEGLIATAVEKIYVLGWEDAQEDVKRIIDMVNDLELFWDEDGKLTGVDWGMKIAETVEKARG</sequence>
<dbReference type="Proteomes" id="UP000177894">
    <property type="component" value="Chromosome"/>
</dbReference>
<name>A0AAC9WFT6_9CLOT</name>
<dbReference type="Proteomes" id="UP000192478">
    <property type="component" value="Chromosome"/>
</dbReference>
<dbReference type="EMBL" id="CP017603">
    <property type="protein sequence ID" value="AOY76727.1"/>
    <property type="molecule type" value="Genomic_DNA"/>
</dbReference>
<dbReference type="KEGG" id="cfm:BJL90_13130"/>
<evidence type="ECO:0000313" key="3">
    <source>
        <dbReference type="Proteomes" id="UP000177894"/>
    </source>
</evidence>
<organism evidence="2 4">
    <name type="scientific">Clostridium formicaceticum</name>
    <dbReference type="NCBI Taxonomy" id="1497"/>
    <lineage>
        <taxon>Bacteria</taxon>
        <taxon>Bacillati</taxon>
        <taxon>Bacillota</taxon>
        <taxon>Clostridia</taxon>
        <taxon>Eubacteriales</taxon>
        <taxon>Clostridiaceae</taxon>
        <taxon>Clostridium</taxon>
    </lineage>
</organism>
<evidence type="ECO:0000313" key="2">
    <source>
        <dbReference type="EMBL" id="ARE87163.1"/>
    </source>
</evidence>
<gene>
    <name evidence="1" type="ORF">BJL90_13130</name>
    <name evidence="2" type="ORF">CLFO_15510</name>
</gene>
<dbReference type="EMBL" id="CP020559">
    <property type="protein sequence ID" value="ARE87163.1"/>
    <property type="molecule type" value="Genomic_DNA"/>
</dbReference>
<evidence type="ECO:0000313" key="4">
    <source>
        <dbReference type="Proteomes" id="UP000192478"/>
    </source>
</evidence>